<dbReference type="SUPFAM" id="SSF141072">
    <property type="entry name" value="CalX-like"/>
    <property type="match status" value="2"/>
</dbReference>
<dbReference type="PANTHER" id="PTHR11878">
    <property type="entry name" value="SODIUM/CALCIUM EXCHANGER"/>
    <property type="match status" value="1"/>
</dbReference>
<reference evidence="7" key="1">
    <citation type="journal article" date="2020" name="ISME J.">
        <title>Comparative genomics reveals insights into cyanobacterial evolution and habitat adaptation.</title>
        <authorList>
            <person name="Chen M.Y."/>
            <person name="Teng W.K."/>
            <person name="Zhao L."/>
            <person name="Hu C.X."/>
            <person name="Zhou Y.K."/>
            <person name="Han B.P."/>
            <person name="Song L.R."/>
            <person name="Shu W.S."/>
        </authorList>
    </citation>
    <scope>NUCLEOTIDE SEQUENCE [LARGE SCALE GENOMIC DNA]</scope>
    <source>
        <strain evidence="7">FACHB-251</strain>
    </source>
</reference>
<dbReference type="GO" id="GO:0007154">
    <property type="term" value="P:cell communication"/>
    <property type="evidence" value="ECO:0007669"/>
    <property type="project" value="InterPro"/>
</dbReference>
<keyword evidence="7" id="KW-1185">Reference proteome</keyword>
<evidence type="ECO:0000256" key="4">
    <source>
        <dbReference type="ARBA" id="ARBA00023065"/>
    </source>
</evidence>
<dbReference type="InterPro" id="IPR025193">
    <property type="entry name" value="DUF4114"/>
</dbReference>
<gene>
    <name evidence="6" type="ORF">H6G06_07395</name>
</gene>
<dbReference type="RefSeq" id="WP_190558614.1">
    <property type="nucleotide sequence ID" value="NZ_JACJQU010000003.1"/>
</dbReference>
<evidence type="ECO:0000259" key="5">
    <source>
        <dbReference type="PROSITE" id="PS50042"/>
    </source>
</evidence>
<dbReference type="SUPFAM" id="SSF51120">
    <property type="entry name" value="beta-Roll"/>
    <property type="match status" value="2"/>
</dbReference>
<dbReference type="InterPro" id="IPR001343">
    <property type="entry name" value="Hemolysn_Ca-bd"/>
</dbReference>
<dbReference type="PROSITE" id="PS50042">
    <property type="entry name" value="CNMP_BINDING_3"/>
    <property type="match status" value="1"/>
</dbReference>
<evidence type="ECO:0000256" key="2">
    <source>
        <dbReference type="ARBA" id="ARBA00022737"/>
    </source>
</evidence>
<dbReference type="Pfam" id="PF03160">
    <property type="entry name" value="Calx-beta"/>
    <property type="match status" value="2"/>
</dbReference>
<evidence type="ECO:0000256" key="1">
    <source>
        <dbReference type="ARBA" id="ARBA00022729"/>
    </source>
</evidence>
<dbReference type="AlphaFoldDB" id="A0A927A064"/>
<proteinExistence type="predicted"/>
<sequence>MANNDLFTTTQNTPLVKTVAELVSNDTDLPGDALFISSIDTTSSKGGTIIADDNGTPNNPFDDKGTYTPPTGFIGTDTFKYTANNGQGGTLEVTVTVEVTEPNLPPTAGDDFLTTTQNTPLIKTVAELVSNDTDSNADPLFISSFDPTSEAGGTIVADDNGTPDNPFDDKGTYTPATGFLGQDTFKYTVNDSKGGTSVGTVTVNVLAPDNTKIINGTPDNDELFAQQGDEVFGLEGNDILDAVGGNGNNTLDGGVGNDELFANHDDILIGGVGQDNLFAVGIAGNNSLDGGEDDDLLVVVEGNNNILTGDAGNDELYVIEGSLNILNGGIGNDKLIVQGGTGENTLEGGDGDDILIGLLASDRLFGEVGNDSLFAGKQGSQMTGGDGLDRFYLGNGSVPDVPGEVLDFTIGVDKVIIAGIPQVQSYDNIILEQVGADTIVKALIDGSEREFGILRGINKDDLTSNDFGFIIPVFSIANASAVEGNAITFTITRTDDILADQTITVTTSIAAGDTASASDFTANTQTLTFAQGETQKTFTVQTTQDALFEGDETFTVTLSNATNGSVISSTNGTAQGTITDDEPGAVFAIAAASAEEEDALTFTITRTGDAQAQQSVTVSTSINTQDTASDDDFTPKTETLTFAVGETEKTFTVETAEDFRVEENETFTVNLSSATNGGTISSTNGTAKGTINDDDIPLAAITNNNIFTIKGIGNTVRLKATLLASSSSVVNELGVFTVDDAEGRINGIAPGQAGYNEAALERAKNQGKGIFSAIANLPDRFKTEIEADKLTRLLGFNSGSHLKFFLVRESTIDAFQAGKISSTNIIFAESSTQIITQEDDSFTLSWKESSTVTQFNSLVVKVESTNESLTTGTALQGSNQAELIDFSGITGTVKADFSVFREAAYNNEVYFYKVDTAQGEIGGLQATAANRANYLQAAINNLIKDVNSGTAIKFAVSNQGLFTDSAVIAGGSILAPMIIVNGSLSQLTDSNTGNDPQVYFPYLGVNSDGVDHIRLLGDNTFGFEDLPGGGDLDYNDIIIKFDFSIV</sequence>
<name>A0A927A064_9NOST</name>
<dbReference type="InterPro" id="IPR003644">
    <property type="entry name" value="Calx_beta"/>
</dbReference>
<keyword evidence="2" id="KW-0677">Repeat</keyword>
<dbReference type="Pfam" id="PF17963">
    <property type="entry name" value="Big_9"/>
    <property type="match status" value="1"/>
</dbReference>
<dbReference type="Gene3D" id="2.150.10.10">
    <property type="entry name" value="Serralysin-like metalloprotease, C-terminal"/>
    <property type="match status" value="1"/>
</dbReference>
<dbReference type="GO" id="GO:0030001">
    <property type="term" value="P:metal ion transport"/>
    <property type="evidence" value="ECO:0007669"/>
    <property type="project" value="TreeGrafter"/>
</dbReference>
<dbReference type="PRINTS" id="PR00313">
    <property type="entry name" value="CABNDNGRPT"/>
</dbReference>
<comment type="caution">
    <text evidence="6">The sequence shown here is derived from an EMBL/GenBank/DDBJ whole genome shotgun (WGS) entry which is preliminary data.</text>
</comment>
<evidence type="ECO:0000256" key="3">
    <source>
        <dbReference type="ARBA" id="ARBA00022837"/>
    </source>
</evidence>
<dbReference type="InterPro" id="IPR051171">
    <property type="entry name" value="CaCA"/>
</dbReference>
<dbReference type="SMART" id="SM00237">
    <property type="entry name" value="Calx_beta"/>
    <property type="match status" value="2"/>
</dbReference>
<dbReference type="Gene3D" id="2.60.40.2030">
    <property type="match status" value="2"/>
</dbReference>
<protein>
    <submittedName>
        <fullName evidence="6">Cadherin-like domain-containing protein</fullName>
    </submittedName>
</protein>
<dbReference type="InterPro" id="IPR011049">
    <property type="entry name" value="Serralysin-like_metalloprot_C"/>
</dbReference>
<evidence type="ECO:0000313" key="6">
    <source>
        <dbReference type="EMBL" id="MBD2293314.1"/>
    </source>
</evidence>
<dbReference type="InterPro" id="IPR041690">
    <property type="entry name" value="Cadherin_5"/>
</dbReference>
<dbReference type="EMBL" id="JACJQU010000003">
    <property type="protein sequence ID" value="MBD2293314.1"/>
    <property type="molecule type" value="Genomic_DNA"/>
</dbReference>
<dbReference type="GO" id="GO:0016020">
    <property type="term" value="C:membrane"/>
    <property type="evidence" value="ECO:0007669"/>
    <property type="project" value="InterPro"/>
</dbReference>
<organism evidence="6 7">
    <name type="scientific">Anabaena sphaerica FACHB-251</name>
    <dbReference type="NCBI Taxonomy" id="2692883"/>
    <lineage>
        <taxon>Bacteria</taxon>
        <taxon>Bacillati</taxon>
        <taxon>Cyanobacteriota</taxon>
        <taxon>Cyanophyceae</taxon>
        <taxon>Nostocales</taxon>
        <taxon>Nostocaceae</taxon>
        <taxon>Anabaena</taxon>
    </lineage>
</organism>
<dbReference type="GO" id="GO:0005509">
    <property type="term" value="F:calcium ion binding"/>
    <property type="evidence" value="ECO:0007669"/>
    <property type="project" value="InterPro"/>
</dbReference>
<keyword evidence="1" id="KW-0732">Signal</keyword>
<dbReference type="Pfam" id="PF13448">
    <property type="entry name" value="DUF4114"/>
    <property type="match status" value="1"/>
</dbReference>
<dbReference type="InterPro" id="IPR000595">
    <property type="entry name" value="cNMP-bd_dom"/>
</dbReference>
<dbReference type="PANTHER" id="PTHR11878:SF65">
    <property type="entry name" value="NA_CA-EXCHANGE PROTEIN, ISOFORM G"/>
    <property type="match status" value="1"/>
</dbReference>
<dbReference type="Proteomes" id="UP000662185">
    <property type="component" value="Unassembled WGS sequence"/>
</dbReference>
<dbReference type="InterPro" id="IPR038081">
    <property type="entry name" value="CalX-like_sf"/>
</dbReference>
<dbReference type="Pfam" id="PF00353">
    <property type="entry name" value="HemolysinCabind"/>
    <property type="match status" value="4"/>
</dbReference>
<dbReference type="Pfam" id="PF17892">
    <property type="entry name" value="Cadherin_5"/>
    <property type="match status" value="1"/>
</dbReference>
<evidence type="ECO:0000313" key="7">
    <source>
        <dbReference type="Proteomes" id="UP000662185"/>
    </source>
</evidence>
<dbReference type="Gene3D" id="2.60.40.3440">
    <property type="match status" value="2"/>
</dbReference>
<keyword evidence="4" id="KW-0813">Transport</keyword>
<keyword evidence="4" id="KW-0406">Ion transport</keyword>
<feature type="domain" description="Cyclic nucleotide-binding" evidence="5">
    <location>
        <begin position="310"/>
        <end position="369"/>
    </location>
</feature>
<keyword evidence="3" id="KW-0106">Calcium</keyword>
<accession>A0A927A064</accession>